<evidence type="ECO:0000313" key="14">
    <source>
        <dbReference type="EMBL" id="MDV2683831.1"/>
    </source>
</evidence>
<keyword evidence="15" id="KW-1185">Reference proteome</keyword>
<proteinExistence type="inferred from homology"/>
<keyword evidence="8" id="KW-0413">Isomerase</keyword>
<dbReference type="Pfam" id="PF03796">
    <property type="entry name" value="DnaB_C"/>
    <property type="match status" value="1"/>
</dbReference>
<keyword evidence="3" id="KW-0547">Nucleotide-binding</keyword>
<accession>A0ABU3X795</accession>
<protein>
    <recommendedName>
        <fullName evidence="9">DNA 5'-3' helicase</fullName>
        <ecNumber evidence="9">5.6.2.3</ecNumber>
    </recommendedName>
</protein>
<dbReference type="SUPFAM" id="SSF52540">
    <property type="entry name" value="P-loop containing nucleoside triphosphate hydrolases"/>
    <property type="match status" value="1"/>
</dbReference>
<evidence type="ECO:0000256" key="2">
    <source>
        <dbReference type="ARBA" id="ARBA00022705"/>
    </source>
</evidence>
<dbReference type="Gene3D" id="1.10.860.10">
    <property type="entry name" value="DNAb Helicase, Chain A"/>
    <property type="match status" value="1"/>
</dbReference>
<keyword evidence="7" id="KW-0238">DNA-binding</keyword>
<dbReference type="InterPro" id="IPR007694">
    <property type="entry name" value="DNA_helicase_DnaB-like_C"/>
</dbReference>
<dbReference type="InterPro" id="IPR007693">
    <property type="entry name" value="DNA_helicase_DnaB-like_N"/>
</dbReference>
<evidence type="ECO:0000256" key="7">
    <source>
        <dbReference type="ARBA" id="ARBA00023125"/>
    </source>
</evidence>
<keyword evidence="4" id="KW-0378">Hydrolase</keyword>
<dbReference type="EC" id="5.6.2.3" evidence="9"/>
<dbReference type="Pfam" id="PF00772">
    <property type="entry name" value="DnaB"/>
    <property type="match status" value="1"/>
</dbReference>
<dbReference type="Gene3D" id="3.40.50.300">
    <property type="entry name" value="P-loop containing nucleotide triphosphate hydrolases"/>
    <property type="match status" value="1"/>
</dbReference>
<comment type="similarity">
    <text evidence="1">Belongs to the helicase family. DnaB subfamily.</text>
</comment>
<evidence type="ECO:0000256" key="8">
    <source>
        <dbReference type="ARBA" id="ARBA00023235"/>
    </source>
</evidence>
<organism evidence="13 15">
    <name type="scientific">Alkalihalophilus lindianensis</name>
    <dbReference type="NCBI Taxonomy" id="1630542"/>
    <lineage>
        <taxon>Bacteria</taxon>
        <taxon>Bacillati</taxon>
        <taxon>Bacillota</taxon>
        <taxon>Bacilli</taxon>
        <taxon>Bacillales</taxon>
        <taxon>Bacillaceae</taxon>
        <taxon>Alkalihalophilus</taxon>
    </lineage>
</organism>
<dbReference type="EMBL" id="JAWJBA010000001">
    <property type="protein sequence ID" value="MDV2683831.1"/>
    <property type="molecule type" value="Genomic_DNA"/>
</dbReference>
<feature type="domain" description="SF4 helicase" evidence="12">
    <location>
        <begin position="165"/>
        <end position="429"/>
    </location>
</feature>
<reference evidence="13 15" key="1">
    <citation type="submission" date="2023-10" db="EMBL/GenBank/DDBJ databases">
        <title>Screening of Alkalihalobacillus lindianensis BZ-TG-R113 and Its Alleviation of Salt Stress on Rapeseed Growth.</title>
        <authorList>
            <person name="Zhao B."/>
            <person name="Guo T."/>
        </authorList>
    </citation>
    <scope>NUCLEOTIDE SEQUENCE [LARGE SCALE GENOMIC DNA]</scope>
    <source>
        <strain evidence="13 15">BZ-TG-R113</strain>
    </source>
</reference>
<dbReference type="InterPro" id="IPR036185">
    <property type="entry name" value="DNA_heli_DnaB-like_N_sf"/>
</dbReference>
<dbReference type="PANTHER" id="PTHR30153">
    <property type="entry name" value="REPLICATIVE DNA HELICASE DNAB"/>
    <property type="match status" value="1"/>
</dbReference>
<evidence type="ECO:0000313" key="15">
    <source>
        <dbReference type="Proteomes" id="UP001287282"/>
    </source>
</evidence>
<evidence type="ECO:0000256" key="5">
    <source>
        <dbReference type="ARBA" id="ARBA00022806"/>
    </source>
</evidence>
<dbReference type="EMBL" id="JAWJBA010000001">
    <property type="protein sequence ID" value="MDV2683765.1"/>
    <property type="molecule type" value="Genomic_DNA"/>
</dbReference>
<keyword evidence="5" id="KW-0347">Helicase</keyword>
<dbReference type="SUPFAM" id="SSF48024">
    <property type="entry name" value="N-terminal domain of DnaB helicase"/>
    <property type="match status" value="1"/>
</dbReference>
<dbReference type="InterPro" id="IPR027417">
    <property type="entry name" value="P-loop_NTPase"/>
</dbReference>
<comment type="caution">
    <text evidence="13">The sequence shown here is derived from an EMBL/GenBank/DDBJ whole genome shotgun (WGS) entry which is preliminary data.</text>
</comment>
<evidence type="ECO:0000256" key="3">
    <source>
        <dbReference type="ARBA" id="ARBA00022741"/>
    </source>
</evidence>
<evidence type="ECO:0000256" key="4">
    <source>
        <dbReference type="ARBA" id="ARBA00022801"/>
    </source>
</evidence>
<evidence type="ECO:0000256" key="10">
    <source>
        <dbReference type="ARBA" id="ARBA00048954"/>
    </source>
</evidence>
<name>A0ABU3X795_9BACI</name>
<evidence type="ECO:0000259" key="12">
    <source>
        <dbReference type="PROSITE" id="PS51199"/>
    </source>
</evidence>
<evidence type="ECO:0000256" key="11">
    <source>
        <dbReference type="SAM" id="MobiDB-lite"/>
    </source>
</evidence>
<gene>
    <name evidence="13" type="ORF">RYX56_05170</name>
    <name evidence="14" type="ORF">RYX56_05510</name>
</gene>
<keyword evidence="2" id="KW-0235">DNA replication</keyword>
<sequence>MNSLSDHSFQAEQSVLGAVLLDADVLDEISFLEERDFSPSHAEILKVMRYLDEQNKPVDLVTVTTEYNHFRRLDQIGGIDYLVKLVDACPTTANVKHYAKIVRSKAIRKRGSDIGNQIAELAHADFKTDEEYFSAAEVLLDKMRPQEVGKMQSFKETKERYLKHLKQKVSTILSGMKSFDTWSKGLGRQELFVSAGRPSMGKTALLMQRVRGIAEHNPSAGCILVYSQEMADNELKDRMISNMTGIPFARIKSKALSEKEEAAVLKAYEQLEQYLIFIQDSAGVTIQEIRSTARQFKRKYGRIAMIAVDYLQIMSIPQAKNESRAQAIGNVTTTAKRIAREMDCNFMMLSQMSRESENKKKPQLSDLKESSNIEQDADVVEFLWHDSGDTHQNGKVVQQFIAKGRNIGINEFRLLFRGWKQHFEELEDE</sequence>
<evidence type="ECO:0000313" key="13">
    <source>
        <dbReference type="EMBL" id="MDV2683765.1"/>
    </source>
</evidence>
<dbReference type="Proteomes" id="UP001287282">
    <property type="component" value="Unassembled WGS sequence"/>
</dbReference>
<dbReference type="PANTHER" id="PTHR30153:SF2">
    <property type="entry name" value="REPLICATIVE DNA HELICASE"/>
    <property type="match status" value="1"/>
</dbReference>
<dbReference type="RefSeq" id="WP_317121060.1">
    <property type="nucleotide sequence ID" value="NZ_JAWJBA010000001.1"/>
</dbReference>
<dbReference type="InterPro" id="IPR016136">
    <property type="entry name" value="DNA_helicase_N/primase_C"/>
</dbReference>
<feature type="region of interest" description="Disordered" evidence="11">
    <location>
        <begin position="352"/>
        <end position="372"/>
    </location>
</feature>
<evidence type="ECO:0000256" key="1">
    <source>
        <dbReference type="ARBA" id="ARBA00008428"/>
    </source>
</evidence>
<evidence type="ECO:0000256" key="9">
    <source>
        <dbReference type="ARBA" id="ARBA00044969"/>
    </source>
</evidence>
<evidence type="ECO:0000256" key="6">
    <source>
        <dbReference type="ARBA" id="ARBA00022840"/>
    </source>
</evidence>
<keyword evidence="6" id="KW-0067">ATP-binding</keyword>
<dbReference type="PROSITE" id="PS51199">
    <property type="entry name" value="SF4_HELICASE"/>
    <property type="match status" value="1"/>
</dbReference>
<comment type="catalytic activity">
    <reaction evidence="10">
        <text>ATP + H2O = ADP + phosphate + H(+)</text>
        <dbReference type="Rhea" id="RHEA:13065"/>
        <dbReference type="ChEBI" id="CHEBI:15377"/>
        <dbReference type="ChEBI" id="CHEBI:15378"/>
        <dbReference type="ChEBI" id="CHEBI:30616"/>
        <dbReference type="ChEBI" id="CHEBI:43474"/>
        <dbReference type="ChEBI" id="CHEBI:456216"/>
        <dbReference type="EC" id="5.6.2.3"/>
    </reaction>
</comment>